<dbReference type="InterPro" id="IPR000980">
    <property type="entry name" value="SH2"/>
</dbReference>
<dbReference type="GO" id="GO:0005524">
    <property type="term" value="F:ATP binding"/>
    <property type="evidence" value="ECO:0007669"/>
    <property type="project" value="UniProtKB-UniRule"/>
</dbReference>
<evidence type="ECO:0000256" key="3">
    <source>
        <dbReference type="PROSITE-ProRule" id="PRU00191"/>
    </source>
</evidence>
<dbReference type="InterPro" id="IPR050198">
    <property type="entry name" value="Non-receptor_tyrosine_kinases"/>
</dbReference>
<keyword evidence="3" id="KW-0727">SH2 domain</keyword>
<feature type="domain" description="SH2" evidence="5">
    <location>
        <begin position="19"/>
        <end position="116"/>
    </location>
</feature>
<dbReference type="Pfam" id="PF00017">
    <property type="entry name" value="SH2"/>
    <property type="match status" value="1"/>
</dbReference>
<dbReference type="Gene3D" id="3.30.200.20">
    <property type="entry name" value="Phosphorylase Kinase, domain 1"/>
    <property type="match status" value="1"/>
</dbReference>
<evidence type="ECO:0000313" key="7">
    <source>
        <dbReference type="Proteomes" id="UP000887565"/>
    </source>
</evidence>
<feature type="binding site" evidence="4">
    <location>
        <position position="163"/>
    </location>
    <ligand>
        <name>ATP</name>
        <dbReference type="ChEBI" id="CHEBI:30616"/>
    </ligand>
</feature>
<organism evidence="7 8">
    <name type="scientific">Romanomermis culicivorax</name>
    <name type="common">Nematode worm</name>
    <dbReference type="NCBI Taxonomy" id="13658"/>
    <lineage>
        <taxon>Eukaryota</taxon>
        <taxon>Metazoa</taxon>
        <taxon>Ecdysozoa</taxon>
        <taxon>Nematoda</taxon>
        <taxon>Enoplea</taxon>
        <taxon>Dorylaimia</taxon>
        <taxon>Mermithida</taxon>
        <taxon>Mermithoidea</taxon>
        <taxon>Mermithidae</taxon>
        <taxon>Romanomermis</taxon>
    </lineage>
</organism>
<dbReference type="InterPro" id="IPR036860">
    <property type="entry name" value="SH2_dom_sf"/>
</dbReference>
<dbReference type="Proteomes" id="UP000887565">
    <property type="component" value="Unplaced"/>
</dbReference>
<dbReference type="GO" id="GO:0004672">
    <property type="term" value="F:protein kinase activity"/>
    <property type="evidence" value="ECO:0007669"/>
    <property type="project" value="InterPro"/>
</dbReference>
<reference evidence="8" key="1">
    <citation type="submission" date="2022-11" db="UniProtKB">
        <authorList>
            <consortium name="WormBaseParasite"/>
        </authorList>
    </citation>
    <scope>IDENTIFICATION</scope>
</reference>
<dbReference type="SUPFAM" id="SSF56112">
    <property type="entry name" value="Protein kinase-like (PK-like)"/>
    <property type="match status" value="1"/>
</dbReference>
<dbReference type="PANTHER" id="PTHR24418">
    <property type="entry name" value="TYROSINE-PROTEIN KINASE"/>
    <property type="match status" value="1"/>
</dbReference>
<dbReference type="AlphaFoldDB" id="A0A915IHI9"/>
<dbReference type="SMART" id="SM00252">
    <property type="entry name" value="SH2"/>
    <property type="match status" value="1"/>
</dbReference>
<feature type="domain" description="Protein kinase" evidence="6">
    <location>
        <begin position="130"/>
        <end position="220"/>
    </location>
</feature>
<dbReference type="InterPro" id="IPR000719">
    <property type="entry name" value="Prot_kinase_dom"/>
</dbReference>
<dbReference type="Pfam" id="PF00069">
    <property type="entry name" value="Pkinase"/>
    <property type="match status" value="1"/>
</dbReference>
<evidence type="ECO:0000256" key="2">
    <source>
        <dbReference type="ARBA" id="ARBA00022840"/>
    </source>
</evidence>
<dbReference type="PROSITE" id="PS50001">
    <property type="entry name" value="SH2"/>
    <property type="match status" value="1"/>
</dbReference>
<dbReference type="InterPro" id="IPR017441">
    <property type="entry name" value="Protein_kinase_ATP_BS"/>
</dbReference>
<evidence type="ECO:0000259" key="5">
    <source>
        <dbReference type="PROSITE" id="PS50001"/>
    </source>
</evidence>
<proteinExistence type="predicted"/>
<evidence type="ECO:0000256" key="1">
    <source>
        <dbReference type="ARBA" id="ARBA00022741"/>
    </source>
</evidence>
<accession>A0A915IHI9</accession>
<evidence type="ECO:0000256" key="4">
    <source>
        <dbReference type="PROSITE-ProRule" id="PRU10141"/>
    </source>
</evidence>
<dbReference type="SUPFAM" id="SSF55550">
    <property type="entry name" value="SH2 domain"/>
    <property type="match status" value="1"/>
</dbReference>
<keyword evidence="7" id="KW-1185">Reference proteome</keyword>
<dbReference type="WBParaSite" id="nRc.2.0.1.t13545-RA">
    <property type="protein sequence ID" value="nRc.2.0.1.t13545-RA"/>
    <property type="gene ID" value="nRc.2.0.1.g13545"/>
</dbReference>
<sequence length="220" mass="24833">FGGSGLTSGSPKLLSSVNYYHYYVPREEVEELLTTLGDFLVRAIITKEAKIAVILSVRGKDKIEHFVADYKPLENEVGKGMFYFIKSVGRPSLPDLVEYHMNKKVAVNGFVLKRPVGRRNYEILNNRVKFDGTRILGEGNFAVVTKGTFNVLATNTVINVACKRIRVEKCKSQFDKLEAKRQIVREVHIGRILQGHPHILSIYGMFVETEELAVISELCD</sequence>
<evidence type="ECO:0000313" key="8">
    <source>
        <dbReference type="WBParaSite" id="nRc.2.0.1.t13545-RA"/>
    </source>
</evidence>
<protein>
    <submittedName>
        <fullName evidence="8">Uncharacterized protein</fullName>
    </submittedName>
</protein>
<name>A0A915IHI9_ROMCU</name>
<dbReference type="PROSITE" id="PS00107">
    <property type="entry name" value="PROTEIN_KINASE_ATP"/>
    <property type="match status" value="1"/>
</dbReference>
<keyword evidence="1 4" id="KW-0547">Nucleotide-binding</keyword>
<dbReference type="InterPro" id="IPR011009">
    <property type="entry name" value="Kinase-like_dom_sf"/>
</dbReference>
<dbReference type="PROSITE" id="PS50011">
    <property type="entry name" value="PROTEIN_KINASE_DOM"/>
    <property type="match status" value="1"/>
</dbReference>
<keyword evidence="2 4" id="KW-0067">ATP-binding</keyword>
<evidence type="ECO:0000259" key="6">
    <source>
        <dbReference type="PROSITE" id="PS50011"/>
    </source>
</evidence>
<dbReference type="Gene3D" id="3.30.505.10">
    <property type="entry name" value="SH2 domain"/>
    <property type="match status" value="1"/>
</dbReference>